<dbReference type="EMBL" id="BAAAEU010000025">
    <property type="protein sequence ID" value="GAA0722714.1"/>
    <property type="molecule type" value="Genomic_DNA"/>
</dbReference>
<gene>
    <name evidence="11 12" type="primary">lpxB</name>
    <name evidence="12" type="ORF">GCM10009105_34030</name>
</gene>
<evidence type="ECO:0000256" key="5">
    <source>
        <dbReference type="ARBA" id="ARBA00022516"/>
    </source>
</evidence>
<keyword evidence="8 11" id="KW-0808">Transferase</keyword>
<dbReference type="RefSeq" id="WP_343793390.1">
    <property type="nucleotide sequence ID" value="NZ_BAAAEU010000025.1"/>
</dbReference>
<keyword evidence="6 11" id="KW-0441">Lipid A biosynthesis</keyword>
<evidence type="ECO:0000256" key="6">
    <source>
        <dbReference type="ARBA" id="ARBA00022556"/>
    </source>
</evidence>
<sequence>MSATPKRFTLVAGEASGDLLGAGLIDALRERFPGAQFAGIGGPRMVAAGLDAWYPADKLSVMGLVEVLRHLPELLAIRRSVARRTIAYHPDAFIGIDAPDFNLGLERRLKRAGIRTVHYVSPSVWAWREKRAAKIGRSADRVLCLFPMEPPIYARHGVDARFVGHPLADTFALDPDHAAARSALGLPADVPVLAILPGSRLGEIARLGADFLGAARLLAREVPHLHVVAPMANAACRSAFEALLHAETPDPQSPIPCFRVLDGRAHEATLAADAVLLASGTAALEAMLAKRPMVVAYRIAPMTYRIVKGLGLLKVERYALPNVLAGRDLVPELMQDACTPAALAEALQPSLQAHNIDPALLAEYRRLHLELRRDASHSAAAAIADLVGGEPADAASGEPPAHDLPERG</sequence>
<dbReference type="PANTHER" id="PTHR30372:SF4">
    <property type="entry name" value="LIPID-A-DISACCHARIDE SYNTHASE, MITOCHONDRIAL-RELATED"/>
    <property type="match status" value="1"/>
</dbReference>
<evidence type="ECO:0000256" key="2">
    <source>
        <dbReference type="ARBA" id="ARBA00007868"/>
    </source>
</evidence>
<organism evidence="12 13">
    <name type="scientific">Dokdonella soli</name>
    <dbReference type="NCBI Taxonomy" id="529810"/>
    <lineage>
        <taxon>Bacteria</taxon>
        <taxon>Pseudomonadati</taxon>
        <taxon>Pseudomonadota</taxon>
        <taxon>Gammaproteobacteria</taxon>
        <taxon>Lysobacterales</taxon>
        <taxon>Rhodanobacteraceae</taxon>
        <taxon>Dokdonella</taxon>
    </lineage>
</organism>
<evidence type="ECO:0000313" key="12">
    <source>
        <dbReference type="EMBL" id="GAA0722714.1"/>
    </source>
</evidence>
<comment type="catalytic activity">
    <reaction evidence="10 11">
        <text>a lipid X + a UDP-2-N,3-O-bis[(3R)-3-hydroxyacyl]-alpha-D-glucosamine = a lipid A disaccharide + UDP + H(+)</text>
        <dbReference type="Rhea" id="RHEA:67828"/>
        <dbReference type="ChEBI" id="CHEBI:15378"/>
        <dbReference type="ChEBI" id="CHEBI:58223"/>
        <dbReference type="ChEBI" id="CHEBI:137748"/>
        <dbReference type="ChEBI" id="CHEBI:176338"/>
        <dbReference type="ChEBI" id="CHEBI:176343"/>
        <dbReference type="EC" id="2.4.1.182"/>
    </reaction>
</comment>
<dbReference type="EC" id="2.4.1.182" evidence="3 11"/>
<evidence type="ECO:0000256" key="10">
    <source>
        <dbReference type="ARBA" id="ARBA00048975"/>
    </source>
</evidence>
<name>A0ABN1IWR1_9GAMM</name>
<evidence type="ECO:0000256" key="1">
    <source>
        <dbReference type="ARBA" id="ARBA00002056"/>
    </source>
</evidence>
<evidence type="ECO:0000256" key="9">
    <source>
        <dbReference type="ARBA" id="ARBA00023098"/>
    </source>
</evidence>
<dbReference type="Pfam" id="PF02684">
    <property type="entry name" value="LpxB"/>
    <property type="match status" value="1"/>
</dbReference>
<evidence type="ECO:0000313" key="13">
    <source>
        <dbReference type="Proteomes" id="UP001501523"/>
    </source>
</evidence>
<comment type="caution">
    <text evidence="12">The sequence shown here is derived from an EMBL/GenBank/DDBJ whole genome shotgun (WGS) entry which is preliminary data.</text>
</comment>
<evidence type="ECO:0000256" key="4">
    <source>
        <dbReference type="ARBA" id="ARBA00020902"/>
    </source>
</evidence>
<keyword evidence="13" id="KW-1185">Reference proteome</keyword>
<dbReference type="Proteomes" id="UP001501523">
    <property type="component" value="Unassembled WGS sequence"/>
</dbReference>
<dbReference type="SUPFAM" id="SSF53756">
    <property type="entry name" value="UDP-Glycosyltransferase/glycogen phosphorylase"/>
    <property type="match status" value="1"/>
</dbReference>
<evidence type="ECO:0000256" key="7">
    <source>
        <dbReference type="ARBA" id="ARBA00022676"/>
    </source>
</evidence>
<reference evidence="12 13" key="1">
    <citation type="journal article" date="2019" name="Int. J. Syst. Evol. Microbiol.">
        <title>The Global Catalogue of Microorganisms (GCM) 10K type strain sequencing project: providing services to taxonomists for standard genome sequencing and annotation.</title>
        <authorList>
            <consortium name="The Broad Institute Genomics Platform"/>
            <consortium name="The Broad Institute Genome Sequencing Center for Infectious Disease"/>
            <person name="Wu L."/>
            <person name="Ma J."/>
        </authorList>
    </citation>
    <scope>NUCLEOTIDE SEQUENCE [LARGE SCALE GENOMIC DNA]</scope>
    <source>
        <strain evidence="12 13">JCM 15421</strain>
    </source>
</reference>
<accession>A0ABN1IWR1</accession>
<comment type="function">
    <text evidence="1 11">Condensation of UDP-2,3-diacylglucosamine and 2,3-diacylglucosamine-1-phosphate to form lipid A disaccharide, a precursor of lipid A, a phosphorylated glycolipid that anchors the lipopolysaccharide to the outer membrane of the cell.</text>
</comment>
<comment type="pathway">
    <text evidence="11">Bacterial outer membrane biogenesis; LPS lipid A biosynthesis.</text>
</comment>
<protein>
    <recommendedName>
        <fullName evidence="4 11">Lipid-A-disaccharide synthase</fullName>
        <ecNumber evidence="3 11">2.4.1.182</ecNumber>
    </recommendedName>
</protein>
<evidence type="ECO:0000256" key="3">
    <source>
        <dbReference type="ARBA" id="ARBA00012687"/>
    </source>
</evidence>
<evidence type="ECO:0000256" key="11">
    <source>
        <dbReference type="HAMAP-Rule" id="MF_00392"/>
    </source>
</evidence>
<keyword evidence="5 11" id="KW-0444">Lipid biosynthesis</keyword>
<comment type="similarity">
    <text evidence="2 11">Belongs to the LpxB family.</text>
</comment>
<dbReference type="HAMAP" id="MF_00392">
    <property type="entry name" value="LpxB"/>
    <property type="match status" value="1"/>
</dbReference>
<evidence type="ECO:0000256" key="8">
    <source>
        <dbReference type="ARBA" id="ARBA00022679"/>
    </source>
</evidence>
<dbReference type="NCBIfam" id="TIGR00215">
    <property type="entry name" value="lpxB"/>
    <property type="match status" value="1"/>
</dbReference>
<proteinExistence type="inferred from homology"/>
<keyword evidence="9 11" id="KW-0443">Lipid metabolism</keyword>
<dbReference type="PANTHER" id="PTHR30372">
    <property type="entry name" value="LIPID-A-DISACCHARIDE SYNTHASE"/>
    <property type="match status" value="1"/>
</dbReference>
<keyword evidence="7 11" id="KW-0328">Glycosyltransferase</keyword>
<dbReference type="InterPro" id="IPR003835">
    <property type="entry name" value="Glyco_trans_19"/>
</dbReference>